<proteinExistence type="predicted"/>
<organism evidence="1 2">
    <name type="scientific">Pseudomonas fluorescens</name>
    <dbReference type="NCBI Taxonomy" id="294"/>
    <lineage>
        <taxon>Bacteria</taxon>
        <taxon>Pseudomonadati</taxon>
        <taxon>Pseudomonadota</taxon>
        <taxon>Gammaproteobacteria</taxon>
        <taxon>Pseudomonadales</taxon>
        <taxon>Pseudomonadaceae</taxon>
        <taxon>Pseudomonas</taxon>
    </lineage>
</organism>
<gene>
    <name evidence="1" type="ORF">VC35_17545</name>
</gene>
<dbReference type="AlphaFoldDB" id="A0A0F4TIE9"/>
<comment type="caution">
    <text evidence="1">The sequence shown here is derived from an EMBL/GenBank/DDBJ whole genome shotgun (WGS) entry which is preliminary data.</text>
</comment>
<dbReference type="PATRIC" id="fig|294.132.peg.2674"/>
<sequence length="64" mass="7068">MGIDLPLKGARTHRGDPISAHYEISRANLTKSLLVFLLRGKFIAHFAGDYQQMSRKKPGNAGES</sequence>
<accession>A0A0F4TIE9</accession>
<dbReference type="EMBL" id="LACC01000022">
    <property type="protein sequence ID" value="KJZ44226.1"/>
    <property type="molecule type" value="Genomic_DNA"/>
</dbReference>
<reference evidence="1 2" key="1">
    <citation type="submission" date="2015-03" db="EMBL/GenBank/DDBJ databases">
        <title>Comparative genomics of Pseudomonas insights into diversity of traits involved in vanlence and defense.</title>
        <authorList>
            <person name="Qin Y."/>
        </authorList>
    </citation>
    <scope>NUCLEOTIDE SEQUENCE [LARGE SCALE GENOMIC DNA]</scope>
    <source>
        <strain evidence="1 2">C8</strain>
    </source>
</reference>
<name>A0A0F4TIE9_PSEFL</name>
<protein>
    <submittedName>
        <fullName evidence="1">Uncharacterized protein</fullName>
    </submittedName>
</protein>
<evidence type="ECO:0000313" key="2">
    <source>
        <dbReference type="Proteomes" id="UP000033588"/>
    </source>
</evidence>
<evidence type="ECO:0000313" key="1">
    <source>
        <dbReference type="EMBL" id="KJZ44226.1"/>
    </source>
</evidence>
<dbReference type="Proteomes" id="UP000033588">
    <property type="component" value="Unassembled WGS sequence"/>
</dbReference>